<organism evidence="2 3">
    <name type="scientific">Jeotgalibaca dankookensis</name>
    <dbReference type="NCBI Taxonomy" id="708126"/>
    <lineage>
        <taxon>Bacteria</taxon>
        <taxon>Bacillati</taxon>
        <taxon>Bacillota</taxon>
        <taxon>Bacilli</taxon>
        <taxon>Lactobacillales</taxon>
        <taxon>Carnobacteriaceae</taxon>
        <taxon>Jeotgalibaca</taxon>
    </lineage>
</organism>
<dbReference type="InterPro" id="IPR037883">
    <property type="entry name" value="Knr4/Smi1-like_sf"/>
</dbReference>
<evidence type="ECO:0000313" key="2">
    <source>
        <dbReference type="EMBL" id="AQS54051.1"/>
    </source>
</evidence>
<dbReference type="OrthoDB" id="2135310at2"/>
<dbReference type="Pfam" id="PF09346">
    <property type="entry name" value="SMI1_KNR4"/>
    <property type="match status" value="1"/>
</dbReference>
<dbReference type="Gene3D" id="3.40.1580.10">
    <property type="entry name" value="SMI1/KNR4-like"/>
    <property type="match status" value="1"/>
</dbReference>
<dbReference type="RefSeq" id="WP_062471575.1">
    <property type="nucleotide sequence ID" value="NZ_BBYN01000030.1"/>
</dbReference>
<accession>A0A1S6IR70</accession>
<dbReference type="EMBL" id="CP019728">
    <property type="protein sequence ID" value="AQS54051.1"/>
    <property type="molecule type" value="Genomic_DNA"/>
</dbReference>
<reference evidence="2 3" key="1">
    <citation type="journal article" date="2014" name="Int. J. Syst. Evol. Microbiol.">
        <title>Jeotgalibaca dankookensis gen. nov., sp. nov., a member of the family Carnobacteriaceae, isolated from seujeot (Korean traditional food).</title>
        <authorList>
            <person name="Lee D.G."/>
            <person name="Trujillo M.E."/>
            <person name="Kang H."/>
            <person name="Ahn T.Y."/>
        </authorList>
    </citation>
    <scope>NUCLEOTIDE SEQUENCE [LARGE SCALE GENOMIC DNA]</scope>
    <source>
        <strain evidence="2 3">EX-07</strain>
    </source>
</reference>
<name>A0A1S6IR70_9LACT</name>
<dbReference type="KEGG" id="jda:BW727_101686"/>
<dbReference type="InterPro" id="IPR018958">
    <property type="entry name" value="Knr4/Smi1-like_dom"/>
</dbReference>
<dbReference type="AlphaFoldDB" id="A0A1S6IR70"/>
<proteinExistence type="predicted"/>
<gene>
    <name evidence="2" type="ORF">BW727_101686</name>
</gene>
<evidence type="ECO:0000313" key="3">
    <source>
        <dbReference type="Proteomes" id="UP000188993"/>
    </source>
</evidence>
<dbReference type="Proteomes" id="UP000188993">
    <property type="component" value="Chromosome"/>
</dbReference>
<feature type="domain" description="Knr4/Smi1-like" evidence="1">
    <location>
        <begin position="31"/>
        <end position="139"/>
    </location>
</feature>
<protein>
    <recommendedName>
        <fullName evidence="1">Knr4/Smi1-like domain-containing protein</fullName>
    </recommendedName>
</protein>
<sequence>MKTYLFPTNLEENLAISYQKKQLTPTLSTEDLPESYLTLLREQNGGYVRKLIVPTKEPTSDGLDYAYLHYIFGLHSIRAFTIPYQDFLPDYFIIFSAHQQQYFAFDYSKQGDEPSIRYIDTETDNWQTVAPNFTHFLEELKKGEEALPLIGAFTQIQANHAFLMVQDSQRLEALFQHLEAIEDKHWYFEWLYYFAKQDNYRQIVFSALETQISYFRLYLPNNAQEVFDLFPEKAAWIQSELTV</sequence>
<dbReference type="SUPFAM" id="SSF160631">
    <property type="entry name" value="SMI1/KNR4-like"/>
    <property type="match status" value="1"/>
</dbReference>
<evidence type="ECO:0000259" key="1">
    <source>
        <dbReference type="Pfam" id="PF09346"/>
    </source>
</evidence>
<keyword evidence="3" id="KW-1185">Reference proteome</keyword>